<dbReference type="GO" id="GO:0016020">
    <property type="term" value="C:membrane"/>
    <property type="evidence" value="ECO:0007669"/>
    <property type="project" value="UniProtKB-SubCell"/>
</dbReference>
<keyword evidence="6 9" id="KW-0067">ATP-binding</keyword>
<evidence type="ECO:0000256" key="10">
    <source>
        <dbReference type="SAM" id="MobiDB-lite"/>
    </source>
</evidence>
<keyword evidence="13" id="KW-1185">Reference proteome</keyword>
<dbReference type="GO" id="GO:0005524">
    <property type="term" value="F:ATP binding"/>
    <property type="evidence" value="ECO:0007669"/>
    <property type="project" value="UniProtKB-KW"/>
</dbReference>
<comment type="subcellular location">
    <subcellularLocation>
        <location evidence="1 9">Membrane</location>
        <topology evidence="1 9">Multi-pass membrane protein</topology>
    </subcellularLocation>
</comment>
<feature type="region of interest" description="Disordered" evidence="10">
    <location>
        <begin position="49"/>
        <end position="78"/>
    </location>
</feature>
<evidence type="ECO:0000256" key="6">
    <source>
        <dbReference type="ARBA" id="ARBA00022840"/>
    </source>
</evidence>
<feature type="transmembrane region" description="Helical" evidence="9">
    <location>
        <begin position="167"/>
        <end position="186"/>
    </location>
</feature>
<feature type="compositionally biased region" description="Basic and acidic residues" evidence="10">
    <location>
        <begin position="66"/>
        <end position="78"/>
    </location>
</feature>
<evidence type="ECO:0000313" key="13">
    <source>
        <dbReference type="Proteomes" id="UP001153069"/>
    </source>
</evidence>
<feature type="transmembrane region" description="Helical" evidence="9">
    <location>
        <begin position="222"/>
        <end position="244"/>
    </location>
</feature>
<comment type="similarity">
    <text evidence="2 9">Belongs to the ADP/ATP translocase tlc family.</text>
</comment>
<feature type="transmembrane region" description="Helical" evidence="9">
    <location>
        <begin position="356"/>
        <end position="374"/>
    </location>
</feature>
<evidence type="ECO:0000256" key="1">
    <source>
        <dbReference type="ARBA" id="ARBA00004141"/>
    </source>
</evidence>
<feature type="signal peptide" evidence="11">
    <location>
        <begin position="1"/>
        <end position="24"/>
    </location>
</feature>
<keyword evidence="3 9" id="KW-0813">Transport</keyword>
<keyword evidence="7 9" id="KW-1133">Transmembrane helix</keyword>
<reference evidence="12" key="1">
    <citation type="submission" date="2020-06" db="EMBL/GenBank/DDBJ databases">
        <authorList>
            <consortium name="Plant Systems Biology data submission"/>
        </authorList>
    </citation>
    <scope>NUCLEOTIDE SEQUENCE</scope>
    <source>
        <strain evidence="12">D6</strain>
    </source>
</reference>
<evidence type="ECO:0000256" key="11">
    <source>
        <dbReference type="SAM" id="SignalP"/>
    </source>
</evidence>
<dbReference type="EMBL" id="CAICTM010001155">
    <property type="protein sequence ID" value="CAB9521034.1"/>
    <property type="molecule type" value="Genomic_DNA"/>
</dbReference>
<dbReference type="Proteomes" id="UP001153069">
    <property type="component" value="Unassembled WGS sequence"/>
</dbReference>
<feature type="transmembrane region" description="Helical" evidence="9">
    <location>
        <begin position="394"/>
        <end position="413"/>
    </location>
</feature>
<dbReference type="GO" id="GO:0005471">
    <property type="term" value="F:ATP:ADP antiporter activity"/>
    <property type="evidence" value="ECO:0007669"/>
    <property type="project" value="InterPro"/>
</dbReference>
<dbReference type="PANTHER" id="PTHR31187">
    <property type="match status" value="1"/>
</dbReference>
<feature type="transmembrane region" description="Helical" evidence="9">
    <location>
        <begin position="526"/>
        <end position="553"/>
    </location>
</feature>
<feature type="chain" id="PRO_5040444274" description="ADP,ATP carrier protein" evidence="11">
    <location>
        <begin position="25"/>
        <end position="574"/>
    </location>
</feature>
<evidence type="ECO:0000256" key="7">
    <source>
        <dbReference type="ARBA" id="ARBA00022989"/>
    </source>
</evidence>
<protein>
    <recommendedName>
        <fullName evidence="9">ADP,ATP carrier protein</fullName>
    </recommendedName>
</protein>
<sequence length="574" mass="62496">MLGFSNTINSALVLVAFLLPDASGFVPRISRVAPPLVASSPGSFSNGKIFSPLHLPPKTNSASGGTHRESTVDSEGGDKKGFLDKIKSIVPPKNERKKLLPLGLMFFCILFNYTILRDTKDVLMITAYKSGAEVIPFIKTYCNLPAAIGFTGLYASMCDNMELKNVFYALVIPFLIFFASFALFMYPARSIIHPHGLVDILANQLPAGFSAPLAIVRNWSFALFYVMAEMWGSVVTSLLFWGFANEVTTVEEAKKYYPLFGMGANVALIFSGQYVKWVSKMRGTLAPGVDAWAVSLRFLMAAVVGSGGVLLAAYKYMQDNIVSKMDSVKEAKKFPRKKKARMTMKESAKFLMSSPYIRDLATLVISYGLCINIVEVSWKSKLKQAFPNPNEYSAFMGNFSSATGTVTLVMMLLGRTIFQKFGWKFAAMVTPTMIGVTGIAFFGLTLLPQTVQPLAALFGTTPLMLAVLIGAAQNILSKSAKYSLFDPCKEMAYIPLDQESKTKGKAAIDVVGNPLGKSGGAMIQQVLIFAVGSLAASTPYLAAILFAMVFMWYRAVGSLSGQFEEAMKQTESQG</sequence>
<feature type="transmembrane region" description="Helical" evidence="9">
    <location>
        <begin position="425"/>
        <end position="447"/>
    </location>
</feature>
<dbReference type="AlphaFoldDB" id="A0A9N8EJ06"/>
<name>A0A9N8EJ06_9STRA</name>
<dbReference type="NCBIfam" id="TIGR00769">
    <property type="entry name" value="AAA"/>
    <property type="match status" value="1"/>
</dbReference>
<evidence type="ECO:0000256" key="4">
    <source>
        <dbReference type="ARBA" id="ARBA00022692"/>
    </source>
</evidence>
<feature type="transmembrane region" description="Helical" evidence="9">
    <location>
        <begin position="453"/>
        <end position="472"/>
    </location>
</feature>
<evidence type="ECO:0000256" key="8">
    <source>
        <dbReference type="ARBA" id="ARBA00023136"/>
    </source>
</evidence>
<evidence type="ECO:0000256" key="9">
    <source>
        <dbReference type="RuleBase" id="RU363121"/>
    </source>
</evidence>
<keyword evidence="4 9" id="KW-0812">Transmembrane</keyword>
<proteinExistence type="inferred from homology"/>
<accession>A0A9N8EJ06</accession>
<evidence type="ECO:0000256" key="3">
    <source>
        <dbReference type="ARBA" id="ARBA00022448"/>
    </source>
</evidence>
<keyword evidence="11" id="KW-0732">Signal</keyword>
<gene>
    <name evidence="12" type="ORF">SEMRO_1157_G247380.1</name>
</gene>
<feature type="transmembrane region" description="Helical" evidence="9">
    <location>
        <begin position="99"/>
        <end position="116"/>
    </location>
</feature>
<keyword evidence="5 9" id="KW-0547">Nucleotide-binding</keyword>
<dbReference type="PANTHER" id="PTHR31187:SF1">
    <property type="entry name" value="ADP,ATP CARRIER PROTEIN 1"/>
    <property type="match status" value="1"/>
</dbReference>
<feature type="transmembrane region" description="Helical" evidence="9">
    <location>
        <begin position="137"/>
        <end position="155"/>
    </location>
</feature>
<dbReference type="OrthoDB" id="2190844at2759"/>
<dbReference type="Pfam" id="PF03219">
    <property type="entry name" value="TLC"/>
    <property type="match status" value="1"/>
</dbReference>
<evidence type="ECO:0000256" key="5">
    <source>
        <dbReference type="ARBA" id="ARBA00022741"/>
    </source>
</evidence>
<dbReference type="InterPro" id="IPR004667">
    <property type="entry name" value="ADP_ATP_car_bac_type"/>
</dbReference>
<feature type="transmembrane region" description="Helical" evidence="9">
    <location>
        <begin position="256"/>
        <end position="275"/>
    </location>
</feature>
<evidence type="ECO:0000313" key="12">
    <source>
        <dbReference type="EMBL" id="CAB9521034.1"/>
    </source>
</evidence>
<keyword evidence="8 9" id="KW-0472">Membrane</keyword>
<comment type="caution">
    <text evidence="12">The sequence shown here is derived from an EMBL/GenBank/DDBJ whole genome shotgun (WGS) entry which is preliminary data.</text>
</comment>
<feature type="transmembrane region" description="Helical" evidence="9">
    <location>
        <begin position="295"/>
        <end position="314"/>
    </location>
</feature>
<evidence type="ECO:0000256" key="2">
    <source>
        <dbReference type="ARBA" id="ARBA00007127"/>
    </source>
</evidence>
<organism evidence="12 13">
    <name type="scientific">Seminavis robusta</name>
    <dbReference type="NCBI Taxonomy" id="568900"/>
    <lineage>
        <taxon>Eukaryota</taxon>
        <taxon>Sar</taxon>
        <taxon>Stramenopiles</taxon>
        <taxon>Ochrophyta</taxon>
        <taxon>Bacillariophyta</taxon>
        <taxon>Bacillariophyceae</taxon>
        <taxon>Bacillariophycidae</taxon>
        <taxon>Naviculales</taxon>
        <taxon>Naviculaceae</taxon>
        <taxon>Seminavis</taxon>
    </lineage>
</organism>